<dbReference type="CDD" id="cd00082">
    <property type="entry name" value="HisKA"/>
    <property type="match status" value="1"/>
</dbReference>
<dbReference type="Proteomes" id="UP001269819">
    <property type="component" value="Unassembled WGS sequence"/>
</dbReference>
<dbReference type="InterPro" id="IPR036097">
    <property type="entry name" value="HisK_dim/P_sf"/>
</dbReference>
<reference evidence="12 13" key="1">
    <citation type="submission" date="2023-10" db="EMBL/GenBank/DDBJ databases">
        <title>Characteristics and mechanism of a salt-tolerant marine origin heterotrophic nitrifying- aerobic denitrifying bacteria Marinobacter xestospongiae HN1.</title>
        <authorList>
            <person name="Qi R."/>
        </authorList>
    </citation>
    <scope>NUCLEOTIDE SEQUENCE [LARGE SCALE GENOMIC DNA]</scope>
    <source>
        <strain evidence="12 13">HN1</strain>
    </source>
</reference>
<keyword evidence="8" id="KW-0418">Kinase</keyword>
<dbReference type="SUPFAM" id="SSF55874">
    <property type="entry name" value="ATPase domain of HSP90 chaperone/DNA topoisomerase II/histidine kinase"/>
    <property type="match status" value="1"/>
</dbReference>
<organism evidence="12 13">
    <name type="scientific">Marinobacter xestospongiae</name>
    <dbReference type="NCBI Taxonomy" id="994319"/>
    <lineage>
        <taxon>Bacteria</taxon>
        <taxon>Pseudomonadati</taxon>
        <taxon>Pseudomonadota</taxon>
        <taxon>Gammaproteobacteria</taxon>
        <taxon>Pseudomonadales</taxon>
        <taxon>Marinobacteraceae</taxon>
        <taxon>Marinobacter</taxon>
    </lineage>
</organism>
<dbReference type="Pfam" id="PF02518">
    <property type="entry name" value="HATPase_c"/>
    <property type="match status" value="1"/>
</dbReference>
<dbReference type="GO" id="GO:0005524">
    <property type="term" value="F:ATP binding"/>
    <property type="evidence" value="ECO:0007669"/>
    <property type="project" value="UniProtKB-KW"/>
</dbReference>
<dbReference type="EC" id="2.7.13.3" evidence="3"/>
<dbReference type="PROSITE" id="PS50109">
    <property type="entry name" value="HIS_KIN"/>
    <property type="match status" value="1"/>
</dbReference>
<dbReference type="InterPro" id="IPR003661">
    <property type="entry name" value="HisK_dim/P_dom"/>
</dbReference>
<dbReference type="RefSeq" id="WP_316975251.1">
    <property type="nucleotide sequence ID" value="NZ_JAWIIJ010000022.1"/>
</dbReference>
<dbReference type="SMART" id="SM00387">
    <property type="entry name" value="HATPase_c"/>
    <property type="match status" value="1"/>
</dbReference>
<keyword evidence="4" id="KW-1003">Cell membrane</keyword>
<dbReference type="PROSITE" id="PS50885">
    <property type="entry name" value="HAMP"/>
    <property type="match status" value="1"/>
</dbReference>
<comment type="subcellular location">
    <subcellularLocation>
        <location evidence="2">Cell membrane</location>
        <topology evidence="2">Multi-pass membrane protein</topology>
    </subcellularLocation>
</comment>
<dbReference type="EMBL" id="JAWIIJ010000022">
    <property type="protein sequence ID" value="MDV2080917.1"/>
    <property type="molecule type" value="Genomic_DNA"/>
</dbReference>
<evidence type="ECO:0000256" key="8">
    <source>
        <dbReference type="ARBA" id="ARBA00022777"/>
    </source>
</evidence>
<dbReference type="PANTHER" id="PTHR44936">
    <property type="entry name" value="SENSOR PROTEIN CREC"/>
    <property type="match status" value="1"/>
</dbReference>
<proteinExistence type="predicted"/>
<feature type="domain" description="Histidine kinase" evidence="10">
    <location>
        <begin position="218"/>
        <end position="434"/>
    </location>
</feature>
<keyword evidence="7" id="KW-0547">Nucleotide-binding</keyword>
<evidence type="ECO:0000256" key="7">
    <source>
        <dbReference type="ARBA" id="ARBA00022741"/>
    </source>
</evidence>
<evidence type="ECO:0000256" key="9">
    <source>
        <dbReference type="ARBA" id="ARBA00022840"/>
    </source>
</evidence>
<keyword evidence="6" id="KW-0808">Transferase</keyword>
<dbReference type="InterPro" id="IPR003594">
    <property type="entry name" value="HATPase_dom"/>
</dbReference>
<evidence type="ECO:0000259" key="11">
    <source>
        <dbReference type="PROSITE" id="PS50885"/>
    </source>
</evidence>
<evidence type="ECO:0000256" key="4">
    <source>
        <dbReference type="ARBA" id="ARBA00022475"/>
    </source>
</evidence>
<keyword evidence="5" id="KW-0597">Phosphoprotein</keyword>
<dbReference type="SUPFAM" id="SSF47384">
    <property type="entry name" value="Homodimeric domain of signal transducing histidine kinase"/>
    <property type="match status" value="1"/>
</dbReference>
<comment type="catalytic activity">
    <reaction evidence="1">
        <text>ATP + protein L-histidine = ADP + protein N-phospho-L-histidine.</text>
        <dbReference type="EC" id="2.7.13.3"/>
    </reaction>
</comment>
<evidence type="ECO:0000313" key="13">
    <source>
        <dbReference type="Proteomes" id="UP001269819"/>
    </source>
</evidence>
<evidence type="ECO:0000313" key="12">
    <source>
        <dbReference type="EMBL" id="MDV2080917.1"/>
    </source>
</evidence>
<evidence type="ECO:0000259" key="10">
    <source>
        <dbReference type="PROSITE" id="PS50109"/>
    </source>
</evidence>
<keyword evidence="4" id="KW-0472">Membrane</keyword>
<comment type="caution">
    <text evidence="12">The sequence shown here is derived from an EMBL/GenBank/DDBJ whole genome shotgun (WGS) entry which is preliminary data.</text>
</comment>
<evidence type="ECO:0000256" key="3">
    <source>
        <dbReference type="ARBA" id="ARBA00012438"/>
    </source>
</evidence>
<dbReference type="InterPro" id="IPR050980">
    <property type="entry name" value="2C_sensor_his_kinase"/>
</dbReference>
<keyword evidence="9 12" id="KW-0067">ATP-binding</keyword>
<evidence type="ECO:0000256" key="1">
    <source>
        <dbReference type="ARBA" id="ARBA00000085"/>
    </source>
</evidence>
<name>A0ABU3W2Z8_9GAMM</name>
<dbReference type="Gene3D" id="1.10.8.500">
    <property type="entry name" value="HAMP domain in histidine kinase"/>
    <property type="match status" value="1"/>
</dbReference>
<dbReference type="CDD" id="cd06225">
    <property type="entry name" value="HAMP"/>
    <property type="match status" value="1"/>
</dbReference>
<feature type="domain" description="HAMP" evidence="11">
    <location>
        <begin position="158"/>
        <end position="210"/>
    </location>
</feature>
<dbReference type="InterPro" id="IPR005467">
    <property type="entry name" value="His_kinase_dom"/>
</dbReference>
<protein>
    <recommendedName>
        <fullName evidence="3">histidine kinase</fullName>
        <ecNumber evidence="3">2.7.13.3</ecNumber>
    </recommendedName>
</protein>
<gene>
    <name evidence="12" type="ORF">RYS15_19690</name>
</gene>
<dbReference type="Gene3D" id="3.30.565.10">
    <property type="entry name" value="Histidine kinase-like ATPase, C-terminal domain"/>
    <property type="match status" value="1"/>
</dbReference>
<accession>A0ABU3W2Z8</accession>
<dbReference type="InterPro" id="IPR036890">
    <property type="entry name" value="HATPase_C_sf"/>
</dbReference>
<dbReference type="SMART" id="SM00388">
    <property type="entry name" value="HisKA"/>
    <property type="match status" value="1"/>
</dbReference>
<dbReference type="InterPro" id="IPR003660">
    <property type="entry name" value="HAMP_dom"/>
</dbReference>
<dbReference type="Pfam" id="PF00512">
    <property type="entry name" value="HisKA"/>
    <property type="match status" value="1"/>
</dbReference>
<dbReference type="SMART" id="SM00304">
    <property type="entry name" value="HAMP"/>
    <property type="match status" value="1"/>
</dbReference>
<dbReference type="InterPro" id="IPR004358">
    <property type="entry name" value="Sig_transdc_His_kin-like_C"/>
</dbReference>
<dbReference type="PRINTS" id="PR00344">
    <property type="entry name" value="BCTRLSENSOR"/>
</dbReference>
<sequence>MIRLFISLYLILLAGVFAYKAIGQYAITPMVHDWIELDRTNDYIGGFYMLDALHQRLPPDEFDAVLANYPDRSNLPLTMMTSTDTAIPAPIRERLVAGESNVLDLEADIIYHRLSGPEPGRVVALGPVGTYEPLMEASRWYELSMFVVLAMPVFFWLARLQAKLRGLERVATRLGEGDLSARASEKGGDRVGRLNQAFNRMAERLENLIASHRSLTNAVAHELRTPVTRARFQLDMMRQETDEAERQGYMYGVSDDIDELADLVDELLTYARFDRAPLSPSLTPHNLHQSLDKVVASYRHSSDIRVEYSGVWHAGDENRAMVPFEPRHLERAIGNLVGNAHKYAHSRIRILVRQDGDRCEVVVEDDGPGIPVDERQRVFEPFRRLDSSRTRSTGGYGLGLAIVRQVALWHRGRVTVTDSDLGGACFCVSWPTVW</sequence>
<evidence type="ECO:0000256" key="5">
    <source>
        <dbReference type="ARBA" id="ARBA00022553"/>
    </source>
</evidence>
<dbReference type="Pfam" id="PF00672">
    <property type="entry name" value="HAMP"/>
    <property type="match status" value="1"/>
</dbReference>
<evidence type="ECO:0000256" key="2">
    <source>
        <dbReference type="ARBA" id="ARBA00004651"/>
    </source>
</evidence>
<keyword evidence="13" id="KW-1185">Reference proteome</keyword>
<dbReference type="PANTHER" id="PTHR44936:SF10">
    <property type="entry name" value="SENSOR PROTEIN RSTB"/>
    <property type="match status" value="1"/>
</dbReference>
<dbReference type="SUPFAM" id="SSF158472">
    <property type="entry name" value="HAMP domain-like"/>
    <property type="match status" value="1"/>
</dbReference>
<evidence type="ECO:0000256" key="6">
    <source>
        <dbReference type="ARBA" id="ARBA00022679"/>
    </source>
</evidence>
<dbReference type="Gene3D" id="1.10.287.130">
    <property type="match status" value="1"/>
</dbReference>